<comment type="similarity">
    <text evidence="1">Belongs to the LysR transcriptional regulatory family.</text>
</comment>
<dbReference type="GO" id="GO:0003700">
    <property type="term" value="F:DNA-binding transcription factor activity"/>
    <property type="evidence" value="ECO:0007669"/>
    <property type="project" value="InterPro"/>
</dbReference>
<dbReference type="AlphaFoldDB" id="A0A9D0YTR7"/>
<dbReference type="Proteomes" id="UP000886879">
    <property type="component" value="Unassembled WGS sequence"/>
</dbReference>
<accession>A0A9D0YTR7</accession>
<dbReference type="PANTHER" id="PTHR30126:SF39">
    <property type="entry name" value="HTH-TYPE TRANSCRIPTIONAL REGULATOR CYSL"/>
    <property type="match status" value="1"/>
</dbReference>
<evidence type="ECO:0000256" key="2">
    <source>
        <dbReference type="ARBA" id="ARBA00023015"/>
    </source>
</evidence>
<sequence length="304" mass="34489">MLDFRIETFLSVCRHMSFTAASEELHITQPAVSQHIRFLEKTYGCPLFLRDGKRIALTPAGKVLLRTMGSLRNDEKALVRRMQEAGSQGKTLVFGATRTIGEYAILPALSQYLKQHPDVNVQVRYGNTQMLVDLLHAGEIDFALVEGYVSLDDFDILVDRVEPYLPVCAKGHVFQKPVSSLRDLLGERLLIREKGSGTREILEKYLSAFNLSVSDFPHYAQVENMHSIVGLLLQDCGIAFVYQAAVQDLLKEGKVKVIPISDFQMHHEFTFIWSKNSCFAQEYREICQQLHSNCQRPLDEVPVQ</sequence>
<dbReference type="InterPro" id="IPR036388">
    <property type="entry name" value="WH-like_DNA-bd_sf"/>
</dbReference>
<proteinExistence type="inferred from homology"/>
<keyword evidence="3" id="KW-0238">DNA-binding</keyword>
<protein>
    <submittedName>
        <fullName evidence="6">LysR family transcriptional regulator</fullName>
    </submittedName>
</protein>
<evidence type="ECO:0000256" key="3">
    <source>
        <dbReference type="ARBA" id="ARBA00023125"/>
    </source>
</evidence>
<feature type="domain" description="HTH lysR-type" evidence="5">
    <location>
        <begin position="1"/>
        <end position="58"/>
    </location>
</feature>
<dbReference type="EMBL" id="DVFO01000107">
    <property type="protein sequence ID" value="HIQ61934.1"/>
    <property type="molecule type" value="Genomic_DNA"/>
</dbReference>
<dbReference type="PRINTS" id="PR00039">
    <property type="entry name" value="HTHLYSR"/>
</dbReference>
<evidence type="ECO:0000313" key="7">
    <source>
        <dbReference type="Proteomes" id="UP000886879"/>
    </source>
</evidence>
<dbReference type="Gene3D" id="1.10.10.10">
    <property type="entry name" value="Winged helix-like DNA-binding domain superfamily/Winged helix DNA-binding domain"/>
    <property type="match status" value="1"/>
</dbReference>
<evidence type="ECO:0000259" key="5">
    <source>
        <dbReference type="PROSITE" id="PS50931"/>
    </source>
</evidence>
<evidence type="ECO:0000313" key="6">
    <source>
        <dbReference type="EMBL" id="HIQ61934.1"/>
    </source>
</evidence>
<dbReference type="InterPro" id="IPR000847">
    <property type="entry name" value="LysR_HTH_N"/>
</dbReference>
<evidence type="ECO:0000256" key="1">
    <source>
        <dbReference type="ARBA" id="ARBA00009437"/>
    </source>
</evidence>
<dbReference type="Pfam" id="PF03466">
    <property type="entry name" value="LysR_substrate"/>
    <property type="match status" value="1"/>
</dbReference>
<dbReference type="InterPro" id="IPR036390">
    <property type="entry name" value="WH_DNA-bd_sf"/>
</dbReference>
<keyword evidence="4" id="KW-0804">Transcription</keyword>
<dbReference type="PANTHER" id="PTHR30126">
    <property type="entry name" value="HTH-TYPE TRANSCRIPTIONAL REGULATOR"/>
    <property type="match status" value="1"/>
</dbReference>
<reference evidence="6" key="1">
    <citation type="submission" date="2020-10" db="EMBL/GenBank/DDBJ databases">
        <authorList>
            <person name="Gilroy R."/>
        </authorList>
    </citation>
    <scope>NUCLEOTIDE SEQUENCE</scope>
    <source>
        <strain evidence="6">ChiGjej2B2-12916</strain>
    </source>
</reference>
<dbReference type="Pfam" id="PF00126">
    <property type="entry name" value="HTH_1"/>
    <property type="match status" value="1"/>
</dbReference>
<keyword evidence="2" id="KW-0805">Transcription regulation</keyword>
<dbReference type="GO" id="GO:0000976">
    <property type="term" value="F:transcription cis-regulatory region binding"/>
    <property type="evidence" value="ECO:0007669"/>
    <property type="project" value="TreeGrafter"/>
</dbReference>
<comment type="caution">
    <text evidence="6">The sequence shown here is derived from an EMBL/GenBank/DDBJ whole genome shotgun (WGS) entry which is preliminary data.</text>
</comment>
<evidence type="ECO:0000256" key="4">
    <source>
        <dbReference type="ARBA" id="ARBA00023163"/>
    </source>
</evidence>
<dbReference type="SUPFAM" id="SSF46785">
    <property type="entry name" value="Winged helix' DNA-binding domain"/>
    <property type="match status" value="1"/>
</dbReference>
<dbReference type="PROSITE" id="PS50931">
    <property type="entry name" value="HTH_LYSR"/>
    <property type="match status" value="1"/>
</dbReference>
<dbReference type="SUPFAM" id="SSF53850">
    <property type="entry name" value="Periplasmic binding protein-like II"/>
    <property type="match status" value="1"/>
</dbReference>
<name>A0A9D0YTR7_9FIRM</name>
<dbReference type="Gene3D" id="3.40.190.10">
    <property type="entry name" value="Periplasmic binding protein-like II"/>
    <property type="match status" value="2"/>
</dbReference>
<gene>
    <name evidence="6" type="ORF">IAD31_10155</name>
</gene>
<organism evidence="6 7">
    <name type="scientific">Candidatus Enterenecus faecium</name>
    <dbReference type="NCBI Taxonomy" id="2840780"/>
    <lineage>
        <taxon>Bacteria</taxon>
        <taxon>Bacillati</taxon>
        <taxon>Bacillota</taxon>
        <taxon>Clostridia</taxon>
        <taxon>Eubacteriales</taxon>
        <taxon>Candidatus Enterenecus</taxon>
    </lineage>
</organism>
<reference evidence="6" key="2">
    <citation type="journal article" date="2021" name="PeerJ">
        <title>Extensive microbial diversity within the chicken gut microbiome revealed by metagenomics and culture.</title>
        <authorList>
            <person name="Gilroy R."/>
            <person name="Ravi A."/>
            <person name="Getino M."/>
            <person name="Pursley I."/>
            <person name="Horton D.L."/>
            <person name="Alikhan N.F."/>
            <person name="Baker D."/>
            <person name="Gharbi K."/>
            <person name="Hall N."/>
            <person name="Watson M."/>
            <person name="Adriaenssens E.M."/>
            <person name="Foster-Nyarko E."/>
            <person name="Jarju S."/>
            <person name="Secka A."/>
            <person name="Antonio M."/>
            <person name="Oren A."/>
            <person name="Chaudhuri R.R."/>
            <person name="La Ragione R."/>
            <person name="Hildebrand F."/>
            <person name="Pallen M.J."/>
        </authorList>
    </citation>
    <scope>NUCLEOTIDE SEQUENCE</scope>
    <source>
        <strain evidence="6">ChiGjej2B2-12916</strain>
    </source>
</reference>
<dbReference type="InterPro" id="IPR005119">
    <property type="entry name" value="LysR_subst-bd"/>
</dbReference>